<feature type="binding site" evidence="4">
    <location>
        <position position="103"/>
    </location>
    <ligand>
        <name>a divalent metal cation</name>
        <dbReference type="ChEBI" id="CHEBI:60240"/>
        <label>1</label>
    </ligand>
</feature>
<dbReference type="SUPFAM" id="SSF102705">
    <property type="entry name" value="NIF3 (NGG1p interacting factor 3)-like"/>
    <property type="match status" value="1"/>
</dbReference>
<evidence type="ECO:0000313" key="5">
    <source>
        <dbReference type="EMBL" id="PJJ27954.1"/>
    </source>
</evidence>
<protein>
    <recommendedName>
        <fullName evidence="2">GTP cyclohydrolase 1 type 2 homolog</fullName>
    </recommendedName>
</protein>
<feature type="binding site" evidence="4">
    <location>
        <position position="236"/>
    </location>
    <ligand>
        <name>a divalent metal cation</name>
        <dbReference type="ChEBI" id="CHEBI:60240"/>
        <label>1</label>
    </ligand>
</feature>
<reference evidence="5 6" key="1">
    <citation type="submission" date="2017-11" db="EMBL/GenBank/DDBJ databases">
        <title>Understudied soil microbes with underappreciated capabilities: Untangling the Clostridium saccharolyticum group.</title>
        <authorList>
            <person name="Leschine S."/>
        </authorList>
    </citation>
    <scope>NUCLEOTIDE SEQUENCE [LARGE SCALE GENOMIC DNA]</scope>
    <source>
        <strain evidence="5 6">18A</strain>
    </source>
</reference>
<dbReference type="RefSeq" id="WP_100304518.1">
    <property type="nucleotide sequence ID" value="NZ_PGET01000001.1"/>
</dbReference>
<evidence type="ECO:0000313" key="6">
    <source>
        <dbReference type="Proteomes" id="UP000231092"/>
    </source>
</evidence>
<evidence type="ECO:0000256" key="2">
    <source>
        <dbReference type="ARBA" id="ARBA00022112"/>
    </source>
</evidence>
<organism evidence="5 6">
    <name type="scientific">[Clostridium] celerecrescens 18A</name>
    <dbReference type="NCBI Taxonomy" id="1286362"/>
    <lineage>
        <taxon>Bacteria</taxon>
        <taxon>Bacillati</taxon>
        <taxon>Bacillota</taxon>
        <taxon>Clostridia</taxon>
        <taxon>Lachnospirales</taxon>
        <taxon>Lachnospiraceae</taxon>
        <taxon>Lacrimispora</taxon>
    </lineage>
</organism>
<comment type="caution">
    <text evidence="5">The sequence shown here is derived from an EMBL/GenBank/DDBJ whole genome shotgun (WGS) entry which is preliminary data.</text>
</comment>
<dbReference type="PANTHER" id="PTHR13799:SF14">
    <property type="entry name" value="GTP CYCLOHYDROLASE 1 TYPE 2 HOMOLOG"/>
    <property type="match status" value="1"/>
</dbReference>
<dbReference type="PANTHER" id="PTHR13799">
    <property type="entry name" value="NGG1 INTERACTING FACTOR 3"/>
    <property type="match status" value="1"/>
</dbReference>
<dbReference type="AlphaFoldDB" id="A0A2M8Z3D4"/>
<name>A0A2M8Z3D4_9FIRM</name>
<proteinExistence type="inferred from homology"/>
<dbReference type="Gene3D" id="3.40.1390.30">
    <property type="entry name" value="NIF3 (NGG1p interacting factor 3)-like"/>
    <property type="match status" value="2"/>
</dbReference>
<dbReference type="GO" id="GO:0046872">
    <property type="term" value="F:metal ion binding"/>
    <property type="evidence" value="ECO:0007669"/>
    <property type="project" value="UniProtKB-KW"/>
</dbReference>
<feature type="binding site" evidence="4">
    <location>
        <position position="65"/>
    </location>
    <ligand>
        <name>a divalent metal cation</name>
        <dbReference type="ChEBI" id="CHEBI:60240"/>
        <label>1</label>
    </ligand>
</feature>
<dbReference type="InterPro" id="IPR002678">
    <property type="entry name" value="DUF34/NIF3"/>
</dbReference>
<dbReference type="Proteomes" id="UP000231092">
    <property type="component" value="Unassembled WGS sequence"/>
</dbReference>
<dbReference type="FunFam" id="3.40.1390.30:FF:000001">
    <property type="entry name" value="GTP cyclohydrolase 1 type 2"/>
    <property type="match status" value="1"/>
</dbReference>
<sequence>MQCDKLIEKLELLAPPVCACDWDNVGLLAGRSDKEVKKVFIALDATDEVVENAVRWGADLLITHHPLIFKPLNRINDKDFISRRILSLIRNDISYYAMHTNFDAAPGCMADAAAGKLGLTDLNVLDKEGMMTKETSEGSREMVYGIGKTGYLKEEMTVKEIAVLVKERFRLPFVTVYGEAAPGETVRFVGISPGSGGSMIKPALAAGVKVFITGDIGHHNGIDAAANHMAVIDAGHYGLEYLFLDFLEEYLKKEVGEDLEICKAEVEFPETFI</sequence>
<dbReference type="InterPro" id="IPR036069">
    <property type="entry name" value="DUF34/NIF3_sf"/>
</dbReference>
<dbReference type="Pfam" id="PF01784">
    <property type="entry name" value="DUF34_NIF3"/>
    <property type="match status" value="1"/>
</dbReference>
<dbReference type="NCBIfam" id="TIGR00486">
    <property type="entry name" value="YbgI_SA1388"/>
    <property type="match status" value="1"/>
</dbReference>
<keyword evidence="3 4" id="KW-0479">Metal-binding</keyword>
<feature type="binding site" evidence="4">
    <location>
        <position position="240"/>
    </location>
    <ligand>
        <name>a divalent metal cation</name>
        <dbReference type="ChEBI" id="CHEBI:60240"/>
        <label>1</label>
    </ligand>
</feature>
<evidence type="ECO:0000256" key="4">
    <source>
        <dbReference type="PIRSR" id="PIRSR602678-1"/>
    </source>
</evidence>
<dbReference type="GO" id="GO:0005737">
    <property type="term" value="C:cytoplasm"/>
    <property type="evidence" value="ECO:0007669"/>
    <property type="project" value="TreeGrafter"/>
</dbReference>
<accession>A0A2M8Z3D4</accession>
<evidence type="ECO:0000256" key="3">
    <source>
        <dbReference type="ARBA" id="ARBA00022723"/>
    </source>
</evidence>
<comment type="similarity">
    <text evidence="1">Belongs to the GTP cyclohydrolase I type 2/NIF3 family.</text>
</comment>
<feature type="binding site" evidence="4">
    <location>
        <position position="64"/>
    </location>
    <ligand>
        <name>a divalent metal cation</name>
        <dbReference type="ChEBI" id="CHEBI:60240"/>
        <label>2</label>
    </ligand>
</feature>
<evidence type="ECO:0000256" key="1">
    <source>
        <dbReference type="ARBA" id="ARBA00006964"/>
    </source>
</evidence>
<dbReference type="OrthoDB" id="9792792at2"/>
<gene>
    <name evidence="5" type="ORF">H171_1438</name>
</gene>
<dbReference type="EMBL" id="PGET01000001">
    <property type="protein sequence ID" value="PJJ27954.1"/>
    <property type="molecule type" value="Genomic_DNA"/>
</dbReference>